<comment type="caution">
    <text evidence="1">The sequence shown here is derived from an EMBL/GenBank/DDBJ whole genome shotgun (WGS) entry which is preliminary data.</text>
</comment>
<dbReference type="Pfam" id="PF21810">
    <property type="entry name" value="DUF6880"/>
    <property type="match status" value="1"/>
</dbReference>
<organism evidence="1 2">
    <name type="scientific">Psychrobacter communis</name>
    <dbReference type="NCBI Taxonomy" id="2762238"/>
    <lineage>
        <taxon>Bacteria</taxon>
        <taxon>Pseudomonadati</taxon>
        <taxon>Pseudomonadota</taxon>
        <taxon>Gammaproteobacteria</taxon>
        <taxon>Moraxellales</taxon>
        <taxon>Moraxellaceae</taxon>
        <taxon>Psychrobacter</taxon>
    </lineage>
</organism>
<name>A0ABR8RHR8_9GAMM</name>
<proteinExistence type="predicted"/>
<dbReference type="EMBL" id="JACSQR010000008">
    <property type="protein sequence ID" value="MBD7947344.1"/>
    <property type="molecule type" value="Genomic_DNA"/>
</dbReference>
<evidence type="ECO:0000313" key="1">
    <source>
        <dbReference type="EMBL" id="MBD7947344.1"/>
    </source>
</evidence>
<gene>
    <name evidence="1" type="ORF">H9653_04830</name>
</gene>
<dbReference type="RefSeq" id="WP_068405054.1">
    <property type="nucleotide sequence ID" value="NZ_JACSQR010000008.1"/>
</dbReference>
<reference evidence="1 2" key="1">
    <citation type="submission" date="2020-08" db="EMBL/GenBank/DDBJ databases">
        <title>A Genomic Blueprint of the Chicken Gut Microbiome.</title>
        <authorList>
            <person name="Gilroy R."/>
            <person name="Ravi A."/>
            <person name="Getino M."/>
            <person name="Pursley I."/>
            <person name="Horton D.L."/>
            <person name="Alikhan N.-F."/>
            <person name="Baker D."/>
            <person name="Gharbi K."/>
            <person name="Hall N."/>
            <person name="Watson M."/>
            <person name="Adriaenssens E.M."/>
            <person name="Foster-Nyarko E."/>
            <person name="Jarju S."/>
            <person name="Secka A."/>
            <person name="Antonio M."/>
            <person name="Oren A."/>
            <person name="Chaudhuri R."/>
            <person name="La Ragione R.M."/>
            <person name="Hildebrand F."/>
            <person name="Pallen M.J."/>
        </authorList>
    </citation>
    <scope>NUCLEOTIDE SEQUENCE [LARGE SCALE GENOMIC DNA]</scope>
    <source>
        <strain evidence="1 2">Sa4CVA2</strain>
    </source>
</reference>
<protein>
    <submittedName>
        <fullName evidence="1">Uncharacterized protein</fullName>
    </submittedName>
</protein>
<dbReference type="Proteomes" id="UP000606724">
    <property type="component" value="Unassembled WGS sequence"/>
</dbReference>
<dbReference type="InterPro" id="IPR049245">
    <property type="entry name" value="DUF6880"/>
</dbReference>
<sequence length="493" mass="57280">MLNAEQKKYLSQLSKKTLIDFVSEVYGIDKMLDKKIERLLLQSDKPKLIKKLTTTLKGLRRRRKFVDYWESSEFATELQHLASDIMSLYPEQPKECLTLLELFIESTNASLERADDSNGYIGDIYRSLTSFWLAVASTCYEQEKRDIPVDERDILSQAWIKKVKVLADDNDYGTKDSLLENIDQLLSETEIRGLIGDYQQERENIQTKKAIKDTLNERQNSPLSDDAFSINYEKMVIEIAIKNLTRALGDVGFFETIFFEMQETRPVHPRRLEELLTFLLNQRAFDKALHYLNEEWQSDGLLDKIRRLDWLSHIYHMQKDTDALMEVLGEAFELQSTPSRLKAIMAVASPAQQSKWRKRAYELAEQQENVFMATSLLLEIGEIELANEVAVARHSQFADVHYTDLTSMLKDLPTKTDLLQVIIYRTLLNDILDSSRSKAYGHAARYFDRLTKLDTVISKSSKPYSELATHKEYVITLKDKHGKKRSFWEKVND</sequence>
<evidence type="ECO:0000313" key="2">
    <source>
        <dbReference type="Proteomes" id="UP000606724"/>
    </source>
</evidence>
<accession>A0ABR8RHR8</accession>
<keyword evidence="2" id="KW-1185">Reference proteome</keyword>